<dbReference type="Proteomes" id="UP001458880">
    <property type="component" value="Unassembled WGS sequence"/>
</dbReference>
<gene>
    <name evidence="2" type="ORF">QE152_g30530</name>
</gene>
<evidence type="ECO:0000313" key="2">
    <source>
        <dbReference type="EMBL" id="KAK9701549.1"/>
    </source>
</evidence>
<sequence length="259" mass="29059">MVEITNKSTGISTQPFQINAKFELDCVESRKMSITVSPVYRRISRYRYFDFCEESEGKTISRCNDPTDEHEAENEVSCEETHDTVAATKNQTENTVQPEEMGVTENADFETVNPLSKRKCVGPSRDKNLTIINEIRKGRVEQTALLRELTNKPQVIPLEVKCDPAISMFFKSVAATVSAFSPILKAKVKSEIMNVISRYEIENATEISAVSTPVQRPWSEGLSSYMPPNVTHSQAPNDLASYNSHGYSPQSCIDNFECL</sequence>
<keyword evidence="3" id="KW-1185">Reference proteome</keyword>
<reference evidence="2 3" key="1">
    <citation type="journal article" date="2024" name="BMC Genomics">
        <title>De novo assembly and annotation of Popillia japonica's genome with initial clues to its potential as an invasive pest.</title>
        <authorList>
            <person name="Cucini C."/>
            <person name="Boschi S."/>
            <person name="Funari R."/>
            <person name="Cardaioli E."/>
            <person name="Iannotti N."/>
            <person name="Marturano G."/>
            <person name="Paoli F."/>
            <person name="Bruttini M."/>
            <person name="Carapelli A."/>
            <person name="Frati F."/>
            <person name="Nardi F."/>
        </authorList>
    </citation>
    <scope>NUCLEOTIDE SEQUENCE [LARGE SCALE GENOMIC DNA]</scope>
    <source>
        <strain evidence="2">DMR45628</strain>
    </source>
</reference>
<dbReference type="GO" id="GO:0003677">
    <property type="term" value="F:DNA binding"/>
    <property type="evidence" value="ECO:0007669"/>
    <property type="project" value="InterPro"/>
</dbReference>
<feature type="domain" description="BESS" evidence="1">
    <location>
        <begin position="168"/>
        <end position="196"/>
    </location>
</feature>
<organism evidence="2 3">
    <name type="scientific">Popillia japonica</name>
    <name type="common">Japanese beetle</name>
    <dbReference type="NCBI Taxonomy" id="7064"/>
    <lineage>
        <taxon>Eukaryota</taxon>
        <taxon>Metazoa</taxon>
        <taxon>Ecdysozoa</taxon>
        <taxon>Arthropoda</taxon>
        <taxon>Hexapoda</taxon>
        <taxon>Insecta</taxon>
        <taxon>Pterygota</taxon>
        <taxon>Neoptera</taxon>
        <taxon>Endopterygota</taxon>
        <taxon>Coleoptera</taxon>
        <taxon>Polyphaga</taxon>
        <taxon>Scarabaeiformia</taxon>
        <taxon>Scarabaeidae</taxon>
        <taxon>Rutelinae</taxon>
        <taxon>Popillia</taxon>
    </lineage>
</organism>
<evidence type="ECO:0000313" key="3">
    <source>
        <dbReference type="Proteomes" id="UP001458880"/>
    </source>
</evidence>
<comment type="caution">
    <text evidence="2">The sequence shown here is derived from an EMBL/GenBank/DDBJ whole genome shotgun (WGS) entry which is preliminary data.</text>
</comment>
<dbReference type="InterPro" id="IPR004210">
    <property type="entry name" value="BESS_motif"/>
</dbReference>
<proteinExistence type="predicted"/>
<dbReference type="AlphaFoldDB" id="A0AAW1JEI3"/>
<evidence type="ECO:0000259" key="1">
    <source>
        <dbReference type="Pfam" id="PF02944"/>
    </source>
</evidence>
<protein>
    <submittedName>
        <fullName evidence="2">BESS motif</fullName>
    </submittedName>
</protein>
<accession>A0AAW1JEI3</accession>
<dbReference type="EMBL" id="JASPKY010000412">
    <property type="protein sequence ID" value="KAK9701549.1"/>
    <property type="molecule type" value="Genomic_DNA"/>
</dbReference>
<name>A0AAW1JEI3_POPJA</name>
<dbReference type="Pfam" id="PF02944">
    <property type="entry name" value="BESS"/>
    <property type="match status" value="1"/>
</dbReference>